<organism evidence="3">
    <name type="scientific">marine metagenome</name>
    <dbReference type="NCBI Taxonomy" id="408172"/>
    <lineage>
        <taxon>unclassified sequences</taxon>
        <taxon>metagenomes</taxon>
        <taxon>ecological metagenomes</taxon>
    </lineage>
</organism>
<feature type="domain" description="GerMN" evidence="2">
    <location>
        <begin position="48"/>
        <end position="152"/>
    </location>
</feature>
<accession>A0A382QAV0</accession>
<gene>
    <name evidence="3" type="ORF">METZ01_LOCUS335543</name>
</gene>
<evidence type="ECO:0000259" key="2">
    <source>
        <dbReference type="Pfam" id="PF10646"/>
    </source>
</evidence>
<dbReference type="InterPro" id="IPR019606">
    <property type="entry name" value="GerMN"/>
</dbReference>
<dbReference type="EMBL" id="UINC01113224">
    <property type="protein sequence ID" value="SVC82689.1"/>
    <property type="molecule type" value="Genomic_DNA"/>
</dbReference>
<feature type="compositionally biased region" description="Low complexity" evidence="1">
    <location>
        <begin position="22"/>
        <end position="32"/>
    </location>
</feature>
<name>A0A382QAV0_9ZZZZ</name>
<feature type="region of interest" description="Disordered" evidence="1">
    <location>
        <begin position="1"/>
        <end position="35"/>
    </location>
</feature>
<dbReference type="Pfam" id="PF10646">
    <property type="entry name" value="Germane"/>
    <property type="match status" value="1"/>
</dbReference>
<proteinExistence type="predicted"/>
<reference evidence="3" key="1">
    <citation type="submission" date="2018-05" db="EMBL/GenBank/DDBJ databases">
        <authorList>
            <person name="Lanie J.A."/>
            <person name="Ng W.-L."/>
            <person name="Kazmierczak K.M."/>
            <person name="Andrzejewski T.M."/>
            <person name="Davidsen T.M."/>
            <person name="Wayne K.J."/>
            <person name="Tettelin H."/>
            <person name="Glass J.I."/>
            <person name="Rusch D."/>
            <person name="Podicherti R."/>
            <person name="Tsui H.-C.T."/>
            <person name="Winkler M.E."/>
        </authorList>
    </citation>
    <scope>NUCLEOTIDE SEQUENCE</scope>
</reference>
<protein>
    <recommendedName>
        <fullName evidence="2">GerMN domain-containing protein</fullName>
    </recommendedName>
</protein>
<evidence type="ECO:0000313" key="3">
    <source>
        <dbReference type="EMBL" id="SVC82689.1"/>
    </source>
</evidence>
<dbReference type="AlphaFoldDB" id="A0A382QAV0"/>
<sequence length="193" mass="20488">MTACSIPLDDSPRDLSSNLPDALLPPASTTTQPPAPKETVKIFLAKANPDGEMKLEPVNREISGDGSINVILDQVLAGPTLTEQETQLVSPFAEGSKVIGAILENTLLEVHLDSLDGFPQDDSKSNRLAFAMLVCTASELIAGADISFVQIMVRQNDSLEAINAPVTDGDPPEEGAPVLCSNYASFMSEEDFS</sequence>
<evidence type="ECO:0000256" key="1">
    <source>
        <dbReference type="SAM" id="MobiDB-lite"/>
    </source>
</evidence>